<dbReference type="RefSeq" id="WP_311363882.1">
    <property type="nucleotide sequence ID" value="NZ_JAVRIC010000004.1"/>
</dbReference>
<name>A0ABU2WF49_9GAMM</name>
<evidence type="ECO:0000313" key="1">
    <source>
        <dbReference type="EMBL" id="MDT0496490.1"/>
    </source>
</evidence>
<proteinExistence type="predicted"/>
<reference evidence="1 2" key="1">
    <citation type="submission" date="2023-09" db="EMBL/GenBank/DDBJ databases">
        <authorList>
            <person name="Rey-Velasco X."/>
        </authorList>
    </citation>
    <scope>NUCLEOTIDE SEQUENCE [LARGE SCALE GENOMIC DNA]</scope>
    <source>
        <strain evidence="1 2">W345</strain>
    </source>
</reference>
<protein>
    <submittedName>
        <fullName evidence="1">Uncharacterized protein</fullName>
    </submittedName>
</protein>
<gene>
    <name evidence="1" type="ORF">RM530_03805</name>
</gene>
<evidence type="ECO:0000313" key="2">
    <source>
        <dbReference type="Proteomes" id="UP001254608"/>
    </source>
</evidence>
<keyword evidence="2" id="KW-1185">Reference proteome</keyword>
<sequence>MARQPVHLVADAKRPQGRDVIWGAIRKLRRCTVQDLEHATRIDEQTIRSYVQGLKAAGYLTVAEPVKKDHRHGVLNSSSEVLALVRDIGVEAPRVTRAGKPVTQGAGTESMWRAMRMVQSFSTRELVTLASSGGASVTLYTAKRYVSHLHKARYLRMVDRGGPGCGARYALVPARNTGPRPPQVQRIHHVWDANEGRVVWPLETHA</sequence>
<comment type="caution">
    <text evidence="1">The sequence shown here is derived from an EMBL/GenBank/DDBJ whole genome shotgun (WGS) entry which is preliminary data.</text>
</comment>
<dbReference type="EMBL" id="JAVRIC010000004">
    <property type="protein sequence ID" value="MDT0496490.1"/>
    <property type="molecule type" value="Genomic_DNA"/>
</dbReference>
<accession>A0ABU2WF49</accession>
<organism evidence="1 2">
    <name type="scientific">Banduia mediterranea</name>
    <dbReference type="NCBI Taxonomy" id="3075609"/>
    <lineage>
        <taxon>Bacteria</taxon>
        <taxon>Pseudomonadati</taxon>
        <taxon>Pseudomonadota</taxon>
        <taxon>Gammaproteobacteria</taxon>
        <taxon>Nevskiales</taxon>
        <taxon>Algiphilaceae</taxon>
        <taxon>Banduia</taxon>
    </lineage>
</organism>
<dbReference type="Proteomes" id="UP001254608">
    <property type="component" value="Unassembled WGS sequence"/>
</dbReference>